<dbReference type="GO" id="GO:0005840">
    <property type="term" value="C:ribosome"/>
    <property type="evidence" value="ECO:0007669"/>
    <property type="project" value="UniProtKB-KW"/>
</dbReference>
<dbReference type="GeneID" id="29113311"/>
<evidence type="ECO:0000256" key="8">
    <source>
        <dbReference type="ARBA" id="ARBA00035185"/>
    </source>
</evidence>
<protein>
    <recommendedName>
        <fullName evidence="8">Large ribosomal subunit protein mL67</fullName>
    </recommendedName>
</protein>
<dbReference type="AlphaFoldDB" id="A0A177DC16"/>
<keyword evidence="6" id="KW-0804">Transcription</keyword>
<sequence>MPRSLARLRYKPPLNPVTFANTTRRITPQHVEHMQKRIAVYVERQSNPRHLRLQTVVNEKARRQATGQRVVSPIKPYTLRDVVDPEGTARHGEIIYIFRNTKTNQIIYSLQELLDTHHLEQLPFMGKHTKPPVLRPDEWVPHCVLTFPTPAQGHNAFRKLREFRRLHETAWDKTNPEYLRMDRKKRMLKIMDQRANTSADLAEVLRIQEAHGAKTREEQEELDKKATVYLDKRWEQIDALANAGLAKEKPTDNVKWLQGQIRSMDLKLKMKHNQNEADQKSLKAAKESLETRLRKLSYALRKAEQFKNLQEDLAKKAAPANEIGAQGQLDELRDQAHVLAQALENPDPTRSKADLDMDKEILAGHRAKISMLEQAFDAKAQAEARDHYIARSVLPQALKKKIAEPYTLEGVSVRWADLQDALYAAGQWPDAIEHEPLEIHKARGETLLLSAEEFEAEKRNEVRGMMEKMGLLDGEYFGVSGHGNENAFAYGGAAATAQ</sequence>
<evidence type="ECO:0000256" key="5">
    <source>
        <dbReference type="ARBA" id="ARBA00023128"/>
    </source>
</evidence>
<evidence type="ECO:0000256" key="6">
    <source>
        <dbReference type="ARBA" id="ARBA00023163"/>
    </source>
</evidence>
<dbReference type="KEGG" id="aalt:CC77DRAFT_1052876"/>
<comment type="similarity">
    <text evidence="2">Belongs to the mitochondrion-specific ribosomal protein mL67 family.</text>
</comment>
<evidence type="ECO:0000256" key="7">
    <source>
        <dbReference type="ARBA" id="ARBA00023274"/>
    </source>
</evidence>
<evidence type="ECO:0000313" key="9">
    <source>
        <dbReference type="EMBL" id="OAG17364.1"/>
    </source>
</evidence>
<keyword evidence="5" id="KW-0496">Mitochondrion</keyword>
<evidence type="ECO:0000256" key="3">
    <source>
        <dbReference type="ARBA" id="ARBA00022980"/>
    </source>
</evidence>
<evidence type="ECO:0000256" key="1">
    <source>
        <dbReference type="ARBA" id="ARBA00004173"/>
    </source>
</evidence>
<accession>A0A177DC16</accession>
<dbReference type="Proteomes" id="UP000077248">
    <property type="component" value="Unassembled WGS sequence"/>
</dbReference>
<dbReference type="STRING" id="5599.A0A177DC16"/>
<name>A0A177DC16_ALTAL</name>
<dbReference type="GO" id="GO:0005739">
    <property type="term" value="C:mitochondrion"/>
    <property type="evidence" value="ECO:0007669"/>
    <property type="project" value="UniProtKB-SubCell"/>
</dbReference>
<dbReference type="PANTHER" id="PTHR28184:SF1">
    <property type="entry name" value="LARGE RIBOSOMAL SUBUNIT PROTEIN ML67"/>
    <property type="match status" value="1"/>
</dbReference>
<evidence type="ECO:0000256" key="4">
    <source>
        <dbReference type="ARBA" id="ARBA00023015"/>
    </source>
</evidence>
<dbReference type="OMA" id="DEWVPHC"/>
<dbReference type="GO" id="GO:0003697">
    <property type="term" value="F:single-stranded DNA binding"/>
    <property type="evidence" value="ECO:0007669"/>
    <property type="project" value="InterPro"/>
</dbReference>
<keyword evidence="4" id="KW-0805">Transcription regulation</keyword>
<evidence type="ECO:0000256" key="2">
    <source>
        <dbReference type="ARBA" id="ARBA00010741"/>
    </source>
</evidence>
<comment type="subcellular location">
    <subcellularLocation>
        <location evidence="1">Mitochondrion</location>
    </subcellularLocation>
</comment>
<dbReference type="InterPro" id="IPR024629">
    <property type="entry name" value="Ribosomal_mL67"/>
</dbReference>
<keyword evidence="10" id="KW-1185">Reference proteome</keyword>
<dbReference type="PANTHER" id="PTHR28184">
    <property type="entry name" value="MITOCHONDRIAL HOMOLOGOUS RECOMBINATION PROTEIN 1"/>
    <property type="match status" value="1"/>
</dbReference>
<keyword evidence="3" id="KW-0689">Ribosomal protein</keyword>
<gene>
    <name evidence="9" type="ORF">CC77DRAFT_1052876</name>
</gene>
<dbReference type="RefSeq" id="XP_018382785.1">
    <property type="nucleotide sequence ID" value="XM_018527717.1"/>
</dbReference>
<evidence type="ECO:0000313" key="10">
    <source>
        <dbReference type="Proteomes" id="UP000077248"/>
    </source>
</evidence>
<dbReference type="GO" id="GO:0003735">
    <property type="term" value="F:structural constituent of ribosome"/>
    <property type="evidence" value="ECO:0007669"/>
    <property type="project" value="TreeGrafter"/>
</dbReference>
<keyword evidence="7" id="KW-0687">Ribonucleoprotein</keyword>
<dbReference type="GO" id="GO:1990904">
    <property type="term" value="C:ribonucleoprotein complex"/>
    <property type="evidence" value="ECO:0007669"/>
    <property type="project" value="UniProtKB-KW"/>
</dbReference>
<dbReference type="GO" id="GO:0000150">
    <property type="term" value="F:DNA strand exchange activity"/>
    <property type="evidence" value="ECO:0007669"/>
    <property type="project" value="InterPro"/>
</dbReference>
<dbReference type="EMBL" id="KV441487">
    <property type="protein sequence ID" value="OAG17364.1"/>
    <property type="molecule type" value="Genomic_DNA"/>
</dbReference>
<reference evidence="9 10" key="1">
    <citation type="submission" date="2016-05" db="EMBL/GenBank/DDBJ databases">
        <title>Comparative analysis of secretome profiles of manganese(II)-oxidizing ascomycete fungi.</title>
        <authorList>
            <consortium name="DOE Joint Genome Institute"/>
            <person name="Zeiner C.A."/>
            <person name="Purvine S.O."/>
            <person name="Zink E.M."/>
            <person name="Wu S."/>
            <person name="Pasa-Tolic L."/>
            <person name="Chaput D.L."/>
            <person name="Haridas S."/>
            <person name="Grigoriev I.V."/>
            <person name="Santelli C.M."/>
            <person name="Hansel C.M."/>
        </authorList>
    </citation>
    <scope>NUCLEOTIDE SEQUENCE [LARGE SCALE GENOMIC DNA]</scope>
    <source>
        <strain evidence="9 10">SRC1lrK2f</strain>
    </source>
</reference>
<organism evidence="9 10">
    <name type="scientific">Alternaria alternata</name>
    <name type="common">Alternaria rot fungus</name>
    <name type="synonym">Torula alternata</name>
    <dbReference type="NCBI Taxonomy" id="5599"/>
    <lineage>
        <taxon>Eukaryota</taxon>
        <taxon>Fungi</taxon>
        <taxon>Dikarya</taxon>
        <taxon>Ascomycota</taxon>
        <taxon>Pezizomycotina</taxon>
        <taxon>Dothideomycetes</taxon>
        <taxon>Pleosporomycetidae</taxon>
        <taxon>Pleosporales</taxon>
        <taxon>Pleosporineae</taxon>
        <taxon>Pleosporaceae</taxon>
        <taxon>Alternaria</taxon>
        <taxon>Alternaria sect. Alternaria</taxon>
        <taxon>Alternaria alternata complex</taxon>
    </lineage>
</organism>
<proteinExistence type="inferred from homology"/>
<dbReference type="Pfam" id="PF12829">
    <property type="entry name" value="Mhr1"/>
    <property type="match status" value="1"/>
</dbReference>
<dbReference type="VEuPathDB" id="FungiDB:CC77DRAFT_1052876"/>